<keyword evidence="3" id="KW-1185">Reference proteome</keyword>
<accession>A0A1Y1W0B0</accession>
<protein>
    <submittedName>
        <fullName evidence="2">Uncharacterized protein</fullName>
    </submittedName>
</protein>
<dbReference type="AlphaFoldDB" id="A0A1Y1W0B0"/>
<dbReference type="Proteomes" id="UP000193922">
    <property type="component" value="Unassembled WGS sequence"/>
</dbReference>
<sequence>MLLEGGGGGISGTSSSSDALPASSGCLSSLADWVRERRRMTVSGNGVPGRTLALTEGPRPGMVPAPCTLSPGCIRRHGCCPAPPRGGHRRALRHPCWRWRPRQQCRRPHHPLGRRYLHVIAGSARPRAPAADQPLLLLLIRIARLQCLVWRITIGLVVHKRYGRLDCQVCDTAATCYSLRPTALFVQFLDRLEPLRRPRGAVHWRAGKTKWPPK</sequence>
<feature type="region of interest" description="Disordered" evidence="1">
    <location>
        <begin position="1"/>
        <end position="23"/>
    </location>
</feature>
<dbReference type="GeneID" id="63808488"/>
<evidence type="ECO:0000313" key="2">
    <source>
        <dbReference type="EMBL" id="ORX66696.1"/>
    </source>
</evidence>
<dbReference type="EMBL" id="MCFD01000014">
    <property type="protein sequence ID" value="ORX66696.1"/>
    <property type="molecule type" value="Genomic_DNA"/>
</dbReference>
<evidence type="ECO:0000313" key="3">
    <source>
        <dbReference type="Proteomes" id="UP000193922"/>
    </source>
</evidence>
<proteinExistence type="predicted"/>
<feature type="compositionally biased region" description="Low complexity" evidence="1">
    <location>
        <begin position="12"/>
        <end position="23"/>
    </location>
</feature>
<gene>
    <name evidence="2" type="ORF">DL89DRAFT_58484</name>
</gene>
<organism evidence="2 3">
    <name type="scientific">Linderina pennispora</name>
    <dbReference type="NCBI Taxonomy" id="61395"/>
    <lineage>
        <taxon>Eukaryota</taxon>
        <taxon>Fungi</taxon>
        <taxon>Fungi incertae sedis</taxon>
        <taxon>Zoopagomycota</taxon>
        <taxon>Kickxellomycotina</taxon>
        <taxon>Kickxellomycetes</taxon>
        <taxon>Kickxellales</taxon>
        <taxon>Kickxellaceae</taxon>
        <taxon>Linderina</taxon>
    </lineage>
</organism>
<evidence type="ECO:0000256" key="1">
    <source>
        <dbReference type="SAM" id="MobiDB-lite"/>
    </source>
</evidence>
<name>A0A1Y1W0B0_9FUNG</name>
<comment type="caution">
    <text evidence="2">The sequence shown here is derived from an EMBL/GenBank/DDBJ whole genome shotgun (WGS) entry which is preliminary data.</text>
</comment>
<reference evidence="2 3" key="1">
    <citation type="submission" date="2016-07" db="EMBL/GenBank/DDBJ databases">
        <title>Pervasive Adenine N6-methylation of Active Genes in Fungi.</title>
        <authorList>
            <consortium name="DOE Joint Genome Institute"/>
            <person name="Mondo S.J."/>
            <person name="Dannebaum R.O."/>
            <person name="Kuo R.C."/>
            <person name="Labutti K."/>
            <person name="Haridas S."/>
            <person name="Kuo A."/>
            <person name="Salamov A."/>
            <person name="Ahrendt S.R."/>
            <person name="Lipzen A."/>
            <person name="Sullivan W."/>
            <person name="Andreopoulos W.B."/>
            <person name="Clum A."/>
            <person name="Lindquist E."/>
            <person name="Daum C."/>
            <person name="Ramamoorthy G.K."/>
            <person name="Gryganskyi A."/>
            <person name="Culley D."/>
            <person name="Magnuson J.K."/>
            <person name="James T.Y."/>
            <person name="O'Malley M.A."/>
            <person name="Stajich J.E."/>
            <person name="Spatafora J.W."/>
            <person name="Visel A."/>
            <person name="Grigoriev I.V."/>
        </authorList>
    </citation>
    <scope>NUCLEOTIDE SEQUENCE [LARGE SCALE GENOMIC DNA]</scope>
    <source>
        <strain evidence="2 3">ATCC 12442</strain>
    </source>
</reference>
<feature type="compositionally biased region" description="Gly residues" evidence="1">
    <location>
        <begin position="1"/>
        <end position="11"/>
    </location>
</feature>
<dbReference type="RefSeq" id="XP_040740655.1">
    <property type="nucleotide sequence ID" value="XM_040891840.1"/>
</dbReference>